<accession>A0ABR1FCB1</accession>
<name>A0ABR1FCB1_9ASCO</name>
<gene>
    <name evidence="3" type="ORF">BZA70DRAFT_253260</name>
</gene>
<feature type="compositionally biased region" description="Basic residues" evidence="1">
    <location>
        <begin position="54"/>
        <end position="64"/>
    </location>
</feature>
<keyword evidence="2" id="KW-0812">Transmembrane</keyword>
<feature type="compositionally biased region" description="Low complexity" evidence="1">
    <location>
        <begin position="19"/>
        <end position="53"/>
    </location>
</feature>
<evidence type="ECO:0000256" key="1">
    <source>
        <dbReference type="SAM" id="MobiDB-lite"/>
    </source>
</evidence>
<keyword evidence="2" id="KW-0472">Membrane</keyword>
<proteinExistence type="predicted"/>
<dbReference type="PANTHER" id="PTHR11440">
    <property type="entry name" value="LECITHIN-CHOLESTEROL ACYLTRANSFERASE-RELATED"/>
    <property type="match status" value="1"/>
</dbReference>
<dbReference type="InterPro" id="IPR029058">
    <property type="entry name" value="AB_hydrolase_fold"/>
</dbReference>
<keyword evidence="3" id="KW-0012">Acyltransferase</keyword>
<dbReference type="SUPFAM" id="SSF53474">
    <property type="entry name" value="alpha/beta-Hydrolases"/>
    <property type="match status" value="1"/>
</dbReference>
<feature type="compositionally biased region" description="Basic and acidic residues" evidence="1">
    <location>
        <begin position="75"/>
        <end position="90"/>
    </location>
</feature>
<feature type="compositionally biased region" description="Low complexity" evidence="1">
    <location>
        <begin position="65"/>
        <end position="74"/>
    </location>
</feature>
<dbReference type="RefSeq" id="XP_064770517.1">
    <property type="nucleotide sequence ID" value="XM_064910737.1"/>
</dbReference>
<dbReference type="Gene3D" id="3.40.50.1820">
    <property type="entry name" value="alpha/beta hydrolase"/>
    <property type="match status" value="1"/>
</dbReference>
<evidence type="ECO:0000313" key="4">
    <source>
        <dbReference type="Proteomes" id="UP001498771"/>
    </source>
</evidence>
<organism evidence="3 4">
    <name type="scientific">Myxozyma melibiosi</name>
    <dbReference type="NCBI Taxonomy" id="54550"/>
    <lineage>
        <taxon>Eukaryota</taxon>
        <taxon>Fungi</taxon>
        <taxon>Dikarya</taxon>
        <taxon>Ascomycota</taxon>
        <taxon>Saccharomycotina</taxon>
        <taxon>Lipomycetes</taxon>
        <taxon>Lipomycetales</taxon>
        <taxon>Lipomycetaceae</taxon>
        <taxon>Myxozyma</taxon>
    </lineage>
</organism>
<dbReference type="InterPro" id="IPR003386">
    <property type="entry name" value="LACT/PDAT_acylTrfase"/>
</dbReference>
<keyword evidence="3" id="KW-0808">Transferase</keyword>
<dbReference type="GO" id="GO:0016746">
    <property type="term" value="F:acyltransferase activity"/>
    <property type="evidence" value="ECO:0007669"/>
    <property type="project" value="UniProtKB-KW"/>
</dbReference>
<protein>
    <submittedName>
        <fullName evidence="3">Phospholipid:diacylglycerol acyltransferase</fullName>
    </submittedName>
</protein>
<comment type="caution">
    <text evidence="3">The sequence shown here is derived from an EMBL/GenBank/DDBJ whole genome shotgun (WGS) entry which is preliminary data.</text>
</comment>
<keyword evidence="4" id="KW-1185">Reference proteome</keyword>
<dbReference type="Pfam" id="PF02450">
    <property type="entry name" value="LCAT"/>
    <property type="match status" value="1"/>
</dbReference>
<reference evidence="3 4" key="1">
    <citation type="submission" date="2024-03" db="EMBL/GenBank/DDBJ databases">
        <title>Genome-scale model development and genomic sequencing of the oleaginous clade Lipomyces.</title>
        <authorList>
            <consortium name="Lawrence Berkeley National Laboratory"/>
            <person name="Czajka J.J."/>
            <person name="Han Y."/>
            <person name="Kim J."/>
            <person name="Mondo S.J."/>
            <person name="Hofstad B.A."/>
            <person name="Robles A."/>
            <person name="Haridas S."/>
            <person name="Riley R."/>
            <person name="LaButti K."/>
            <person name="Pangilinan J."/>
            <person name="Andreopoulos W."/>
            <person name="Lipzen A."/>
            <person name="Yan J."/>
            <person name="Wang M."/>
            <person name="Ng V."/>
            <person name="Grigoriev I.V."/>
            <person name="Spatafora J.W."/>
            <person name="Magnuson J.K."/>
            <person name="Baker S.E."/>
            <person name="Pomraning K.R."/>
        </authorList>
    </citation>
    <scope>NUCLEOTIDE SEQUENCE [LARGE SCALE GENOMIC DNA]</scope>
    <source>
        <strain evidence="3 4">Phaff 52-87</strain>
    </source>
</reference>
<feature type="compositionally biased region" description="Basic residues" evidence="1">
    <location>
        <begin position="1"/>
        <end position="11"/>
    </location>
</feature>
<feature type="region of interest" description="Disordered" evidence="1">
    <location>
        <begin position="1"/>
        <end position="91"/>
    </location>
</feature>
<evidence type="ECO:0000256" key="2">
    <source>
        <dbReference type="SAM" id="Phobius"/>
    </source>
</evidence>
<keyword evidence="2" id="KW-1133">Transmembrane helix</keyword>
<dbReference type="Proteomes" id="UP001498771">
    <property type="component" value="Unassembled WGS sequence"/>
</dbReference>
<evidence type="ECO:0000313" key="3">
    <source>
        <dbReference type="EMBL" id="KAK7207484.1"/>
    </source>
</evidence>
<feature type="transmembrane region" description="Helical" evidence="2">
    <location>
        <begin position="96"/>
        <end position="113"/>
    </location>
</feature>
<dbReference type="EMBL" id="JBBJBU010000001">
    <property type="protein sequence ID" value="KAK7207484.1"/>
    <property type="molecule type" value="Genomic_DNA"/>
</dbReference>
<dbReference type="GeneID" id="90036249"/>
<sequence length="673" mass="75177">MPPRRRRAKKQNRAEETDANGAVAEPVGAVPVQESPSPSDRDSTPPASSSSSSGKKKSGKKHRSGTSSSDPADAPSKDKSSREKKTEKKLSQSRRVTFFLGALIGIALAWYFAANQQLVSLEALGDLNLDSLPKFMEDMRDMLPIGMLKEASDIQKKEQSKAKSESFAVGKAMYEEGYRAMHPVVMVPGVISTGLESWSVKDTKECGCETYFRRRLWGSWSMLRSMLLDKNCWLKHITLDPHTGLDPEGYKIRAADGLDAADFFITGYWIWNKILENLAALAYDPNTMYSAAYDWRLSYMDLERRDGYFSKLKMLVEDNKRRLGQKTVFLGHSMGSQVFFYFLKWAEATGEHYGNGGPNWVNDHIDSFVDIAGTMLGTPKAIVALLSGEMKDTVQLNALAVYGLEKFFSRAERAYMLRTFPGVASMLPKGGDAIWGDLLSAPDDFGHQNISFGNFIQFRDTMSTLSSKNLTVAESIDYLFTQAPGWFQNRVLENYSHGLARTRKELEANNQDHTKWANPLEAALPYAPDMKIYCFYGVGKETERAYVYQEEKDKDLVKLNVTIAGGGGYDPVIMGEGDGTVSLITHAMCHKWREEGSKFNPGGSRVRIVEMLHEPERFDPRGGEKSADHVDILGRAELNEMILRIAAGKGEEIEDRFVSRLRDIAKGIDLGPN</sequence>